<evidence type="ECO:0000256" key="1">
    <source>
        <dbReference type="SAM" id="MobiDB-lite"/>
    </source>
</evidence>
<feature type="compositionally biased region" description="Gly residues" evidence="1">
    <location>
        <begin position="64"/>
        <end position="75"/>
    </location>
</feature>
<protein>
    <recommendedName>
        <fullName evidence="5">Chitin-binding protein</fullName>
    </recommendedName>
</protein>
<reference evidence="3 4" key="1">
    <citation type="journal article" date="2021" name="Sci. Rep.">
        <title>Phenotypic and genomic hallmarks of a novel, potentially pathogenic rapidly growing Mycobacterium species related to the Mycobacterium fortuitum complex.</title>
        <authorList>
            <person name="Gharbi R."/>
            <person name="Khanna V."/>
            <person name="Frigui W."/>
            <person name="Mhenni B."/>
            <person name="Brosch R."/>
            <person name="Mardassi H."/>
        </authorList>
    </citation>
    <scope>NUCLEOTIDE SEQUENCE [LARGE SCALE GENOMIC DNA]</scope>
    <source>
        <strain evidence="3 4">TNTM28</strain>
    </source>
</reference>
<proteinExistence type="predicted"/>
<feature type="compositionally biased region" description="Pro residues" evidence="1">
    <location>
        <begin position="32"/>
        <end position="63"/>
    </location>
</feature>
<accession>A0ABS6KIJ8</accession>
<gene>
    <name evidence="3" type="ORF">FR943_06075</name>
</gene>
<organism evidence="3 4">
    <name type="scientific">[Mycobacterium] fortunisiensis</name>
    <dbReference type="NCBI Taxonomy" id="2600579"/>
    <lineage>
        <taxon>Bacteria</taxon>
        <taxon>Bacillati</taxon>
        <taxon>Actinomycetota</taxon>
        <taxon>Actinomycetes</taxon>
        <taxon>Mycobacteriales</taxon>
        <taxon>Mycobacteriaceae</taxon>
        <taxon>Mycolicibacterium</taxon>
    </lineage>
</organism>
<evidence type="ECO:0008006" key="5">
    <source>
        <dbReference type="Google" id="ProtNLM"/>
    </source>
</evidence>
<evidence type="ECO:0000313" key="4">
    <source>
        <dbReference type="Proteomes" id="UP000812982"/>
    </source>
</evidence>
<evidence type="ECO:0000256" key="2">
    <source>
        <dbReference type="SAM" id="SignalP"/>
    </source>
</evidence>
<name>A0ABS6KIJ8_9MYCO</name>
<evidence type="ECO:0000313" key="3">
    <source>
        <dbReference type="EMBL" id="MBU9763408.1"/>
    </source>
</evidence>
<sequence>MKSYPRRLIGGAAIVGGISLATLGFSGVANAAPPPPPPPGPGPAPCAPFQPCPPPPPGPPGPGPGFGHPGGPGHR</sequence>
<dbReference type="EMBL" id="VOMB01000008">
    <property type="protein sequence ID" value="MBU9763408.1"/>
    <property type="molecule type" value="Genomic_DNA"/>
</dbReference>
<dbReference type="Proteomes" id="UP000812982">
    <property type="component" value="Unassembled WGS sequence"/>
</dbReference>
<comment type="caution">
    <text evidence="3">The sequence shown here is derived from an EMBL/GenBank/DDBJ whole genome shotgun (WGS) entry which is preliminary data.</text>
</comment>
<keyword evidence="2" id="KW-0732">Signal</keyword>
<feature type="region of interest" description="Disordered" evidence="1">
    <location>
        <begin position="26"/>
        <end position="75"/>
    </location>
</feature>
<keyword evidence="4" id="KW-1185">Reference proteome</keyword>
<feature type="signal peptide" evidence="2">
    <location>
        <begin position="1"/>
        <end position="31"/>
    </location>
</feature>
<feature type="chain" id="PRO_5046622347" description="Chitin-binding protein" evidence="2">
    <location>
        <begin position="32"/>
        <end position="75"/>
    </location>
</feature>